<keyword evidence="1" id="KW-1185">Reference proteome</keyword>
<dbReference type="WBParaSite" id="nRc.2.0.1.t38127-RA">
    <property type="protein sequence ID" value="nRc.2.0.1.t38127-RA"/>
    <property type="gene ID" value="nRc.2.0.1.g38127"/>
</dbReference>
<evidence type="ECO:0000313" key="2">
    <source>
        <dbReference type="WBParaSite" id="nRc.2.0.1.t38127-RA"/>
    </source>
</evidence>
<dbReference type="AlphaFoldDB" id="A0A915KHB7"/>
<proteinExistence type="predicted"/>
<name>A0A915KHB7_ROMCU</name>
<sequence length="81" mass="9011">MTGDGLYANVTPEEAGQNHALKMHKNTYRISFGPRITGSDGRNAHRQGDSSSTLDTILTNNFIWKSLNSCTLSLRKILMEK</sequence>
<evidence type="ECO:0000313" key="1">
    <source>
        <dbReference type="Proteomes" id="UP000887565"/>
    </source>
</evidence>
<protein>
    <submittedName>
        <fullName evidence="2">Uncharacterized protein</fullName>
    </submittedName>
</protein>
<dbReference type="Proteomes" id="UP000887565">
    <property type="component" value="Unplaced"/>
</dbReference>
<reference evidence="2" key="1">
    <citation type="submission" date="2022-11" db="UniProtKB">
        <authorList>
            <consortium name="WormBaseParasite"/>
        </authorList>
    </citation>
    <scope>IDENTIFICATION</scope>
</reference>
<accession>A0A915KHB7</accession>
<organism evidence="1 2">
    <name type="scientific">Romanomermis culicivorax</name>
    <name type="common">Nematode worm</name>
    <dbReference type="NCBI Taxonomy" id="13658"/>
    <lineage>
        <taxon>Eukaryota</taxon>
        <taxon>Metazoa</taxon>
        <taxon>Ecdysozoa</taxon>
        <taxon>Nematoda</taxon>
        <taxon>Enoplea</taxon>
        <taxon>Dorylaimia</taxon>
        <taxon>Mermithida</taxon>
        <taxon>Mermithoidea</taxon>
        <taxon>Mermithidae</taxon>
        <taxon>Romanomermis</taxon>
    </lineage>
</organism>